<proteinExistence type="predicted"/>
<keyword evidence="2" id="KW-1185">Reference proteome</keyword>
<organism evidence="1 2">
    <name type="scientific">Halobacteriovorax vibrionivorans</name>
    <dbReference type="NCBI Taxonomy" id="2152716"/>
    <lineage>
        <taxon>Bacteria</taxon>
        <taxon>Pseudomonadati</taxon>
        <taxon>Bdellovibrionota</taxon>
        <taxon>Bacteriovoracia</taxon>
        <taxon>Bacteriovoracales</taxon>
        <taxon>Halobacteriovoraceae</taxon>
        <taxon>Halobacteriovorax</taxon>
    </lineage>
</organism>
<accession>A0ABY0IG51</accession>
<comment type="caution">
    <text evidence="1">The sequence shown here is derived from an EMBL/GenBank/DDBJ whole genome shotgun (WGS) entry which is preliminary data.</text>
</comment>
<gene>
    <name evidence="1" type="ORF">DAY19_09590</name>
</gene>
<dbReference type="Proteomes" id="UP000443582">
    <property type="component" value="Unassembled WGS sequence"/>
</dbReference>
<sequence>MTMNSPKVAILSSMIDDCKSFSKIFKSINTVVDSYDTVDSFLIAHLQKQYDLVIASANDATFEGQFLFNRSELKAVKRAFIVSTNSELKTVATNENIGIIYRDLDLLAQIRHVLNQYNQQTSLKRQLAQLESFHDKYRHRQEALVASLESERTKTLYGKDFFEVCDSINFNREENDLTSLITNVFEPLEFVSGYTIFELNQKTNKLSPLKHDGHKSIEVPEVWLGHIKLKGVNENGMNMVKNIVSNLVHNPVVTLELSENGVDTTSVVALEVDRDYLFNFNWQVIETLLSGIYSQIKNSLTHVSSIAQAKGPFELLSNISEVSHGRNLISIDTSEITDLMELRSDFSFDWNTFWKDMKVYLSQITSIGNIYNISFESIVLDVENDFFDESYAAAQDLCKNIRLGKYFSGKDKSLILSMQLNVSEIPYSGYSMVTTSRKLRGKRAFQDSTL</sequence>
<dbReference type="RefSeq" id="WP_115361826.1">
    <property type="nucleotide sequence ID" value="NZ_QDKL01000002.1"/>
</dbReference>
<protein>
    <submittedName>
        <fullName evidence="1">Uncharacterized protein</fullName>
    </submittedName>
</protein>
<dbReference type="EMBL" id="QDKL01000002">
    <property type="protein sequence ID" value="RZF21932.1"/>
    <property type="molecule type" value="Genomic_DNA"/>
</dbReference>
<reference evidence="2" key="1">
    <citation type="journal article" date="2019" name="Int. J. Syst. Evol. Microbiol.">
        <title>Halobacteriovorax valvorus sp. nov., a novel prokaryotic predator isolated from coastal seawater of China.</title>
        <authorList>
            <person name="Chen M.-X."/>
        </authorList>
    </citation>
    <scope>NUCLEOTIDE SEQUENCE [LARGE SCALE GENOMIC DNA]</scope>
    <source>
        <strain evidence="2">BL9</strain>
    </source>
</reference>
<evidence type="ECO:0000313" key="2">
    <source>
        <dbReference type="Proteomes" id="UP000443582"/>
    </source>
</evidence>
<name>A0ABY0IG51_9BACT</name>
<evidence type="ECO:0000313" key="1">
    <source>
        <dbReference type="EMBL" id="RZF21932.1"/>
    </source>
</evidence>